<accession>A0ABT8BC97</accession>
<dbReference type="InterPro" id="IPR013216">
    <property type="entry name" value="Methyltransf_11"/>
</dbReference>
<dbReference type="InterPro" id="IPR029063">
    <property type="entry name" value="SAM-dependent_MTases_sf"/>
</dbReference>
<evidence type="ECO:0000313" key="3">
    <source>
        <dbReference type="Proteomes" id="UP001224644"/>
    </source>
</evidence>
<dbReference type="Gene3D" id="3.40.50.150">
    <property type="entry name" value="Vaccinia Virus protein VP39"/>
    <property type="match status" value="1"/>
</dbReference>
<comment type="caution">
    <text evidence="2">The sequence shown here is derived from an EMBL/GenBank/DDBJ whole genome shotgun (WGS) entry which is preliminary data.</text>
</comment>
<keyword evidence="2" id="KW-0489">Methyltransferase</keyword>
<dbReference type="PANTHER" id="PTHR43036">
    <property type="entry name" value="OSJNBB0011N17.9 PROTEIN"/>
    <property type="match status" value="1"/>
</dbReference>
<gene>
    <name evidence="2" type="ORF">QWZ12_02925</name>
</gene>
<evidence type="ECO:0000313" key="2">
    <source>
        <dbReference type="EMBL" id="MDN3589561.1"/>
    </source>
</evidence>
<dbReference type="Pfam" id="PF08241">
    <property type="entry name" value="Methyltransf_11"/>
    <property type="match status" value="1"/>
</dbReference>
<feature type="domain" description="Methyltransferase type 11" evidence="1">
    <location>
        <begin position="96"/>
        <end position="145"/>
    </location>
</feature>
<keyword evidence="3" id="KW-1185">Reference proteome</keyword>
<dbReference type="GO" id="GO:0032259">
    <property type="term" value="P:methylation"/>
    <property type="evidence" value="ECO:0007669"/>
    <property type="project" value="UniProtKB-KW"/>
</dbReference>
<dbReference type="EMBL" id="JAUFPX010000002">
    <property type="protein sequence ID" value="MDN3589561.1"/>
    <property type="molecule type" value="Genomic_DNA"/>
</dbReference>
<reference evidence="3" key="1">
    <citation type="journal article" date="2019" name="Int. J. Syst. Evol. Microbiol.">
        <title>The Global Catalogue of Microorganisms (GCM) 10K type strain sequencing project: providing services to taxonomists for standard genome sequencing and annotation.</title>
        <authorList>
            <consortium name="The Broad Institute Genomics Platform"/>
            <consortium name="The Broad Institute Genome Sequencing Center for Infectious Disease"/>
            <person name="Wu L."/>
            <person name="Ma J."/>
        </authorList>
    </citation>
    <scope>NUCLEOTIDE SEQUENCE [LARGE SCALE GENOMIC DNA]</scope>
    <source>
        <strain evidence="3">CECT 7069</strain>
    </source>
</reference>
<organism evidence="2 3">
    <name type="scientific">Methylobacterium adhaesivum</name>
    <dbReference type="NCBI Taxonomy" id="333297"/>
    <lineage>
        <taxon>Bacteria</taxon>
        <taxon>Pseudomonadati</taxon>
        <taxon>Pseudomonadota</taxon>
        <taxon>Alphaproteobacteria</taxon>
        <taxon>Hyphomicrobiales</taxon>
        <taxon>Methylobacteriaceae</taxon>
        <taxon>Methylobacterium</taxon>
    </lineage>
</organism>
<name>A0ABT8BC97_9HYPH</name>
<dbReference type="Proteomes" id="UP001224644">
    <property type="component" value="Unassembled WGS sequence"/>
</dbReference>
<dbReference type="PANTHER" id="PTHR43036:SF2">
    <property type="entry name" value="OS04G0481300 PROTEIN"/>
    <property type="match status" value="1"/>
</dbReference>
<protein>
    <submittedName>
        <fullName evidence="2">Methyltransferase domain-containing protein</fullName>
    </submittedName>
</protein>
<sequence length="214" mass="23283">MTTLPGLPPEAFAKQDQTPDDLFYAHPRFVTHIDDAAIEAVTDLYRNHLQPGGRILDLMSSWVSHLPAEAVYTAVIGHGLNDQELAANPRLTGRFVQDLNADPVLPLDTDSIDAALICVGVQYLQDPVAVLREVARVLVPNAPVIISFSNRCFPTKAVAIWRAIGGDDQGRLIDLYLRHAGFTAVEIYAVVPEGDLGDPLWAVIGRTPSRVEGV</sequence>
<proteinExistence type="predicted"/>
<dbReference type="SUPFAM" id="SSF53335">
    <property type="entry name" value="S-adenosyl-L-methionine-dependent methyltransferases"/>
    <property type="match status" value="1"/>
</dbReference>
<dbReference type="RefSeq" id="WP_238224093.1">
    <property type="nucleotide sequence ID" value="NZ_BPQD01000007.1"/>
</dbReference>
<dbReference type="GO" id="GO:0008168">
    <property type="term" value="F:methyltransferase activity"/>
    <property type="evidence" value="ECO:0007669"/>
    <property type="project" value="UniProtKB-KW"/>
</dbReference>
<keyword evidence="2" id="KW-0808">Transferase</keyword>
<evidence type="ECO:0000259" key="1">
    <source>
        <dbReference type="Pfam" id="PF08241"/>
    </source>
</evidence>